<evidence type="ECO:0000313" key="2">
    <source>
        <dbReference type="EMBL" id="GAQ93479.1"/>
    </source>
</evidence>
<keyword evidence="3" id="KW-1185">Reference proteome</keyword>
<feature type="compositionally biased region" description="Basic and acidic residues" evidence="1">
    <location>
        <begin position="38"/>
        <end position="61"/>
    </location>
</feature>
<feature type="region of interest" description="Disordered" evidence="1">
    <location>
        <begin position="1"/>
        <end position="26"/>
    </location>
</feature>
<reference evidence="2 3" key="1">
    <citation type="journal article" date="2014" name="Nat. Commun.">
        <title>Klebsormidium flaccidum genome reveals primary factors for plant terrestrial adaptation.</title>
        <authorList>
            <person name="Hori K."/>
            <person name="Maruyama F."/>
            <person name="Fujisawa T."/>
            <person name="Togashi T."/>
            <person name="Yamamoto N."/>
            <person name="Seo M."/>
            <person name="Sato S."/>
            <person name="Yamada T."/>
            <person name="Mori H."/>
            <person name="Tajima N."/>
            <person name="Moriyama T."/>
            <person name="Ikeuchi M."/>
            <person name="Watanabe M."/>
            <person name="Wada H."/>
            <person name="Kobayashi K."/>
            <person name="Saito M."/>
            <person name="Masuda T."/>
            <person name="Sasaki-Sekimoto Y."/>
            <person name="Mashiguchi K."/>
            <person name="Awai K."/>
            <person name="Shimojima M."/>
            <person name="Masuda S."/>
            <person name="Iwai M."/>
            <person name="Nobusawa T."/>
            <person name="Narise T."/>
            <person name="Kondo S."/>
            <person name="Saito H."/>
            <person name="Sato R."/>
            <person name="Murakawa M."/>
            <person name="Ihara Y."/>
            <person name="Oshima-Yamada Y."/>
            <person name="Ohtaka K."/>
            <person name="Satoh M."/>
            <person name="Sonobe K."/>
            <person name="Ishii M."/>
            <person name="Ohtani R."/>
            <person name="Kanamori-Sato M."/>
            <person name="Honoki R."/>
            <person name="Miyazaki D."/>
            <person name="Mochizuki H."/>
            <person name="Umetsu J."/>
            <person name="Higashi K."/>
            <person name="Shibata D."/>
            <person name="Kamiya Y."/>
            <person name="Sato N."/>
            <person name="Nakamura Y."/>
            <person name="Tabata S."/>
            <person name="Ida S."/>
            <person name="Kurokawa K."/>
            <person name="Ohta H."/>
        </authorList>
    </citation>
    <scope>NUCLEOTIDE SEQUENCE [LARGE SCALE GENOMIC DNA]</scope>
    <source>
        <strain evidence="2 3">NIES-2285</strain>
    </source>
</reference>
<proteinExistence type="predicted"/>
<organism evidence="2 3">
    <name type="scientific">Klebsormidium nitens</name>
    <name type="common">Green alga</name>
    <name type="synonym">Ulothrix nitens</name>
    <dbReference type="NCBI Taxonomy" id="105231"/>
    <lineage>
        <taxon>Eukaryota</taxon>
        <taxon>Viridiplantae</taxon>
        <taxon>Streptophyta</taxon>
        <taxon>Klebsormidiophyceae</taxon>
        <taxon>Klebsormidiales</taxon>
        <taxon>Klebsormidiaceae</taxon>
        <taxon>Klebsormidium</taxon>
    </lineage>
</organism>
<gene>
    <name evidence="2" type="ORF">KFL_015660010</name>
</gene>
<evidence type="ECO:0000313" key="3">
    <source>
        <dbReference type="Proteomes" id="UP000054558"/>
    </source>
</evidence>
<feature type="compositionally biased region" description="Basic and acidic residues" evidence="1">
    <location>
        <begin position="119"/>
        <end position="148"/>
    </location>
</feature>
<dbReference type="AlphaFoldDB" id="A0A1Y1IV34"/>
<protein>
    <submittedName>
        <fullName evidence="2">Uncharacterized protein</fullName>
    </submittedName>
</protein>
<dbReference type="Proteomes" id="UP000054558">
    <property type="component" value="Unassembled WGS sequence"/>
</dbReference>
<name>A0A1Y1IV34_KLENI</name>
<feature type="compositionally biased region" description="Polar residues" evidence="1">
    <location>
        <begin position="62"/>
        <end position="93"/>
    </location>
</feature>
<feature type="region of interest" description="Disordered" evidence="1">
    <location>
        <begin position="38"/>
        <end position="170"/>
    </location>
</feature>
<evidence type="ECO:0000256" key="1">
    <source>
        <dbReference type="SAM" id="MobiDB-lite"/>
    </source>
</evidence>
<sequence length="323" mass="35571">MPRAREDGVQAKRLRAQAEKDKQDALKALDAKERRLQQERLISDEAKKEAKKKLESERDRATNQYYEVTPGNDQVASRPTSNGKGAPTNSVSRESARALAAAPKSKGSAVGKESPPPEDETHYPGFDRGDENEPHDLDERAIPFARREEDDEDRGSSSESDNPRDGGRAAGGRALVVAADVDERFVMPPGRAAETIDEQTAEMKARGEELLKDGKWHTDRAGNPFSSDTFTVICNNVWRTEGCLITAKQLVWTCVVVDKMLQDKKLSIDRDGNARILDTVGVEVGKIIAVAAKKAKKKLGVDIRKIDTRINLATATMAYIKTC</sequence>
<accession>A0A1Y1IV34</accession>
<dbReference type="EMBL" id="DF238515">
    <property type="protein sequence ID" value="GAQ93479.1"/>
    <property type="molecule type" value="Genomic_DNA"/>
</dbReference>